<sequence>MINSISQKLIFDTIGYILNVYKTFNKNYQNLLRNFVN</sequence>
<dbReference type="STRING" id="425514.SAMN05443550_102457"/>
<keyword evidence="2" id="KW-1185">Reference proteome</keyword>
<dbReference type="EMBL" id="FNRA01000002">
    <property type="protein sequence ID" value="SEA26037.1"/>
    <property type="molecule type" value="Genomic_DNA"/>
</dbReference>
<dbReference type="Proteomes" id="UP000198850">
    <property type="component" value="Unassembled WGS sequence"/>
</dbReference>
<evidence type="ECO:0000313" key="1">
    <source>
        <dbReference type="EMBL" id="SEA26037.1"/>
    </source>
</evidence>
<reference evidence="1 2" key="1">
    <citation type="submission" date="2016-10" db="EMBL/GenBank/DDBJ databases">
        <authorList>
            <person name="de Groot N.N."/>
        </authorList>
    </citation>
    <scope>NUCLEOTIDE SEQUENCE [LARGE SCALE GENOMIC DNA]</scope>
    <source>
        <strain evidence="1 2">DSM 19033</strain>
    </source>
</reference>
<name>A0A1H3ZQQ0_9SPHI</name>
<proteinExistence type="predicted"/>
<accession>A0A1H3ZQQ0</accession>
<organism evidence="1 2">
    <name type="scientific">Pedobacter hartonius</name>
    <dbReference type="NCBI Taxonomy" id="425514"/>
    <lineage>
        <taxon>Bacteria</taxon>
        <taxon>Pseudomonadati</taxon>
        <taxon>Bacteroidota</taxon>
        <taxon>Sphingobacteriia</taxon>
        <taxon>Sphingobacteriales</taxon>
        <taxon>Sphingobacteriaceae</taxon>
        <taxon>Pedobacter</taxon>
    </lineage>
</organism>
<evidence type="ECO:0000313" key="2">
    <source>
        <dbReference type="Proteomes" id="UP000198850"/>
    </source>
</evidence>
<dbReference type="AlphaFoldDB" id="A0A1H3ZQQ0"/>
<protein>
    <submittedName>
        <fullName evidence="1">Uncharacterized protein</fullName>
    </submittedName>
</protein>
<gene>
    <name evidence="1" type="ORF">SAMN05443550_102457</name>
</gene>